<dbReference type="RefSeq" id="WP_008753760.1">
    <property type="nucleotide sequence ID" value="NZ_AJGH01000059.1"/>
</dbReference>
<evidence type="ECO:0000313" key="1">
    <source>
        <dbReference type="EMBL" id="EIC96050.1"/>
    </source>
</evidence>
<accession>I0R8P2</accession>
<sequence>MSLKKLKNKRGDFVVIKYSCIILISYILCSCSYKNNKLEYETGMEWGAKVNYYISEVNQDDNEFYTIQVLNKDDDFDTLATFLPNKYVICIDILGNKKLIYEDNYKVSFRGEVYKNDIKKFLVKIYDIGTNREIKEVNVKKIIDENEDIQVQGFLSIVEAEIYNEVPYLTVRIERNPNTLKNDEKNKDMVLYINLEDDSYFYRDFVNKYNKVVCIEREDVLRGCLLAQNISRAWLRIYSSVYEGKIAVYLNLYKLPQDNKVLYTKFPKLKGYVEELAKTKKKSRNRVYVIR</sequence>
<dbReference type="AlphaFoldDB" id="I0R8P2"/>
<comment type="caution">
    <text evidence="1">The sequence shown here is derived from an EMBL/GenBank/DDBJ whole genome shotgun (WGS) entry which is preliminary data.</text>
</comment>
<dbReference type="PATRIC" id="fig|1095750.3.peg.1173"/>
<keyword evidence="2" id="KW-1185">Reference proteome</keyword>
<gene>
    <name evidence="1" type="ORF">HMPREF9970_2453</name>
</gene>
<proteinExistence type="predicted"/>
<evidence type="ECO:0000313" key="2">
    <source>
        <dbReference type="Proteomes" id="UP000005039"/>
    </source>
</evidence>
<protein>
    <recommendedName>
        <fullName evidence="3">Lipoprotein</fullName>
    </recommendedName>
</protein>
<dbReference type="PROSITE" id="PS51257">
    <property type="entry name" value="PROKAR_LIPOPROTEIN"/>
    <property type="match status" value="1"/>
</dbReference>
<organism evidence="1 2">
    <name type="scientific">Lachnoanaerobaculum saburreum F0468</name>
    <dbReference type="NCBI Taxonomy" id="1095750"/>
    <lineage>
        <taxon>Bacteria</taxon>
        <taxon>Bacillati</taxon>
        <taxon>Bacillota</taxon>
        <taxon>Clostridia</taxon>
        <taxon>Lachnospirales</taxon>
        <taxon>Lachnospiraceae</taxon>
        <taxon>Lachnoanaerobaculum</taxon>
    </lineage>
</organism>
<reference evidence="1 2" key="1">
    <citation type="submission" date="2012-03" db="EMBL/GenBank/DDBJ databases">
        <authorList>
            <person name="Durkin A.S."/>
            <person name="McCorrison J."/>
            <person name="Torralba M."/>
            <person name="Gillis M."/>
            <person name="Methe B."/>
            <person name="Sutton G."/>
            <person name="Nelson K.E."/>
        </authorList>
    </citation>
    <scope>NUCLEOTIDE SEQUENCE [LARGE SCALE GENOMIC DNA]</scope>
    <source>
        <strain evidence="1 2">F0468</strain>
    </source>
</reference>
<evidence type="ECO:0008006" key="3">
    <source>
        <dbReference type="Google" id="ProtNLM"/>
    </source>
</evidence>
<dbReference type="EMBL" id="AJGH01000059">
    <property type="protein sequence ID" value="EIC96050.1"/>
    <property type="molecule type" value="Genomic_DNA"/>
</dbReference>
<dbReference type="Proteomes" id="UP000005039">
    <property type="component" value="Unassembled WGS sequence"/>
</dbReference>
<name>I0R8P2_9FIRM</name>